<dbReference type="GO" id="GO:0008448">
    <property type="term" value="F:N-acetylglucosamine-6-phosphate deacetylase activity"/>
    <property type="evidence" value="ECO:0007669"/>
    <property type="project" value="UniProtKB-EC"/>
</dbReference>
<dbReference type="EC" id="3.5.1.25" evidence="10"/>
<reference evidence="10 11" key="1">
    <citation type="submission" date="2019-05" db="EMBL/GenBank/DDBJ databases">
        <title>Complete genome sequencing of Anaerostipes rhamnosivorans.</title>
        <authorList>
            <person name="Bui T.P.N."/>
            <person name="de Vos W.M."/>
        </authorList>
    </citation>
    <scope>NUCLEOTIDE SEQUENCE [LARGE SCALE GENOMIC DNA]</scope>
    <source>
        <strain evidence="10 11">1y2</strain>
    </source>
</reference>
<dbReference type="GO" id="GO:0006046">
    <property type="term" value="P:N-acetylglucosamine catabolic process"/>
    <property type="evidence" value="ECO:0007669"/>
    <property type="project" value="TreeGrafter"/>
</dbReference>
<feature type="binding site" evidence="7">
    <location>
        <position position="240"/>
    </location>
    <ligand>
        <name>substrate</name>
    </ligand>
</feature>
<feature type="binding site" evidence="8">
    <location>
        <position position="185"/>
    </location>
    <ligand>
        <name>Zn(2+)</name>
        <dbReference type="ChEBI" id="CHEBI:29105"/>
    </ligand>
</feature>
<dbReference type="GO" id="GO:0046872">
    <property type="term" value="F:metal ion binding"/>
    <property type="evidence" value="ECO:0007669"/>
    <property type="project" value="UniProtKB-KW"/>
</dbReference>
<evidence type="ECO:0000256" key="8">
    <source>
        <dbReference type="PIRSR" id="PIRSR038994-3"/>
    </source>
</evidence>
<dbReference type="SUPFAM" id="SSF51338">
    <property type="entry name" value="Composite domain of metallo-dependent hydrolases"/>
    <property type="match status" value="1"/>
</dbReference>
<evidence type="ECO:0000256" key="3">
    <source>
        <dbReference type="ARBA" id="ARBA00022801"/>
    </source>
</evidence>
<dbReference type="PANTHER" id="PTHR11113">
    <property type="entry name" value="N-ACETYLGLUCOSAMINE-6-PHOSPHATE DEACETYLASE"/>
    <property type="match status" value="1"/>
</dbReference>
<feature type="binding site" evidence="8">
    <location>
        <position position="120"/>
    </location>
    <ligand>
        <name>Zn(2+)</name>
        <dbReference type="ChEBI" id="CHEBI:29105"/>
    </ligand>
</feature>
<feature type="binding site" evidence="7">
    <location>
        <begin position="297"/>
        <end position="299"/>
    </location>
    <ligand>
        <name>substrate</name>
    </ligand>
</feature>
<evidence type="ECO:0000256" key="2">
    <source>
        <dbReference type="ARBA" id="ARBA00022723"/>
    </source>
</evidence>
<dbReference type="NCBIfam" id="TIGR00221">
    <property type="entry name" value="nagA"/>
    <property type="match status" value="1"/>
</dbReference>
<feature type="binding site" evidence="7">
    <location>
        <position position="131"/>
    </location>
    <ligand>
        <name>substrate</name>
    </ligand>
</feature>
<evidence type="ECO:0000313" key="10">
    <source>
        <dbReference type="EMBL" id="QCP34781.1"/>
    </source>
</evidence>
<dbReference type="InterPro" id="IPR003764">
    <property type="entry name" value="GlcNAc_6-P_deAcase"/>
</dbReference>
<feature type="binding site" evidence="8">
    <location>
        <position position="206"/>
    </location>
    <ligand>
        <name>Zn(2+)</name>
        <dbReference type="ChEBI" id="CHEBI:29105"/>
    </ligand>
</feature>
<organism evidence="10 11">
    <name type="scientific">Anaerostipes rhamnosivorans</name>
    <dbReference type="NCBI Taxonomy" id="1229621"/>
    <lineage>
        <taxon>Bacteria</taxon>
        <taxon>Bacillati</taxon>
        <taxon>Bacillota</taxon>
        <taxon>Clostridia</taxon>
        <taxon>Lachnospirales</taxon>
        <taxon>Lachnospiraceae</taxon>
        <taxon>Anaerostipes</taxon>
    </lineage>
</organism>
<dbReference type="PIRSF" id="PIRSF038994">
    <property type="entry name" value="NagA"/>
    <property type="match status" value="1"/>
</dbReference>
<dbReference type="InterPro" id="IPR006680">
    <property type="entry name" value="Amidohydro-rel"/>
</dbReference>
<comment type="cofactor">
    <cofactor evidence="8">
        <name>a divalent metal cation</name>
        <dbReference type="ChEBI" id="CHEBI:60240"/>
    </cofactor>
    <text evidence="8">Binds 1 divalent metal cation per subunit.</text>
</comment>
<keyword evidence="11" id="KW-1185">Reference proteome</keyword>
<dbReference type="RefSeq" id="WP_137328275.1">
    <property type="nucleotide sequence ID" value="NZ_CP040058.1"/>
</dbReference>
<sequence>MIIKNAEVFCEDGVFRSKDICTDGEIFCDSSQDEQILDAEGCYAIPGLVDIHFHGCVGYDFCDGTSEAIHKMAEYEAENGVLAICPATMTLAEDQLMSIAEAAAGYRGGAGADLVGINMEGPFINEAKKGAQNPAYIHTPDVDMYRRLQKASNGLFKLVDIAPETEGAMDFIRQVKDEAVISIAHTAADYDTAVKAIEHGVSHVTHLYNAMPGYSHRAPGVIGAACDYGLDVELICDGIHIHPSAVRTTFKMFGDDHIILISDSMMATGMDDGTYQLGGQDVKVVGNLATLAEGGAIAGSATNLMDCMRTAVKSMGIPLESAVKCASQNPARSIGIDDKYGSISEGKYANVVILDKELNIKSIVQKGKLTKKN</sequence>
<gene>
    <name evidence="10" type="ORF">AR1Y2_1327</name>
</gene>
<dbReference type="Gene3D" id="3.20.20.140">
    <property type="entry name" value="Metal-dependent hydrolases"/>
    <property type="match status" value="1"/>
</dbReference>
<evidence type="ECO:0000256" key="6">
    <source>
        <dbReference type="PIRSR" id="PIRSR038994-1"/>
    </source>
</evidence>
<proteinExistence type="inferred from homology"/>
<accession>A0A4P8IDF9</accession>
<evidence type="ECO:0000256" key="7">
    <source>
        <dbReference type="PIRSR" id="PIRSR038994-2"/>
    </source>
</evidence>
<dbReference type="AlphaFoldDB" id="A0A4P8IDF9"/>
<evidence type="ECO:0000256" key="4">
    <source>
        <dbReference type="ARBA" id="ARBA00023277"/>
    </source>
</evidence>
<dbReference type="Gene3D" id="2.30.40.10">
    <property type="entry name" value="Urease, subunit C, domain 1"/>
    <property type="match status" value="1"/>
</dbReference>
<dbReference type="PANTHER" id="PTHR11113:SF14">
    <property type="entry name" value="N-ACETYLGLUCOSAMINE-6-PHOSPHATE DEACETYLASE"/>
    <property type="match status" value="1"/>
</dbReference>
<dbReference type="EMBL" id="CP040058">
    <property type="protein sequence ID" value="QCP34781.1"/>
    <property type="molecule type" value="Genomic_DNA"/>
</dbReference>
<keyword evidence="4 5" id="KW-0119">Carbohydrate metabolism</keyword>
<dbReference type="Proteomes" id="UP000298653">
    <property type="component" value="Chromosome"/>
</dbReference>
<evidence type="ECO:0000313" key="11">
    <source>
        <dbReference type="Proteomes" id="UP000298653"/>
    </source>
</evidence>
<feature type="binding site" evidence="7">
    <location>
        <begin position="209"/>
        <end position="210"/>
    </location>
    <ligand>
        <name>substrate</name>
    </ligand>
</feature>
<name>A0A4P8IDF9_9FIRM</name>
<feature type="domain" description="Amidohydrolase-related" evidence="9">
    <location>
        <begin position="44"/>
        <end position="367"/>
    </location>
</feature>
<protein>
    <submittedName>
        <fullName evidence="10">N-acetylglucosamine-6-phosphate deacetylase</fullName>
        <ecNumber evidence="10">3.5.1.25</ecNumber>
    </submittedName>
</protein>
<dbReference type="OrthoDB" id="9776488at2"/>
<dbReference type="Pfam" id="PF01979">
    <property type="entry name" value="Amidohydro_1"/>
    <property type="match status" value="1"/>
</dbReference>
<dbReference type="CDD" id="cd00854">
    <property type="entry name" value="NagA"/>
    <property type="match status" value="1"/>
</dbReference>
<dbReference type="InterPro" id="IPR011059">
    <property type="entry name" value="Metal-dep_hydrolase_composite"/>
</dbReference>
<comment type="similarity">
    <text evidence="1 5">Belongs to the metallo-dependent hydrolases superfamily. NagA family.</text>
</comment>
<evidence type="ECO:0000256" key="1">
    <source>
        <dbReference type="ARBA" id="ARBA00010716"/>
    </source>
</evidence>
<dbReference type="InterPro" id="IPR032466">
    <property type="entry name" value="Metal_Hydrolase"/>
</dbReference>
<dbReference type="SUPFAM" id="SSF51556">
    <property type="entry name" value="Metallo-dependent hydrolases"/>
    <property type="match status" value="1"/>
</dbReference>
<evidence type="ECO:0000256" key="5">
    <source>
        <dbReference type="PIRNR" id="PIRNR038994"/>
    </source>
</evidence>
<feature type="binding site" evidence="7">
    <location>
        <position position="217"/>
    </location>
    <ligand>
        <name>substrate</name>
    </ligand>
</feature>
<keyword evidence="2 8" id="KW-0479">Metal-binding</keyword>
<evidence type="ECO:0000259" key="9">
    <source>
        <dbReference type="Pfam" id="PF01979"/>
    </source>
</evidence>
<feature type="active site" description="Proton donor/acceptor" evidence="6">
    <location>
        <position position="263"/>
    </location>
</feature>
<dbReference type="KEGG" id="arf:AR1Y2_1327"/>
<keyword evidence="3 5" id="KW-0378">Hydrolase</keyword>